<protein>
    <recommendedName>
        <fullName evidence="1">RING-type domain-containing protein</fullName>
    </recommendedName>
</protein>
<reference evidence="2" key="1">
    <citation type="journal article" date="2020" name="Nature">
        <title>Giant virus diversity and host interactions through global metagenomics.</title>
        <authorList>
            <person name="Schulz F."/>
            <person name="Roux S."/>
            <person name="Paez-Espino D."/>
            <person name="Jungbluth S."/>
            <person name="Walsh D.A."/>
            <person name="Denef V.J."/>
            <person name="McMahon K.D."/>
            <person name="Konstantinidis K.T."/>
            <person name="Eloe-Fadrosh E.A."/>
            <person name="Kyrpides N.C."/>
            <person name="Woyke T."/>
        </authorList>
    </citation>
    <scope>NUCLEOTIDE SEQUENCE</scope>
    <source>
        <strain evidence="2">GVMAG-M-3300023174-137</strain>
    </source>
</reference>
<organism evidence="2">
    <name type="scientific">viral metagenome</name>
    <dbReference type="NCBI Taxonomy" id="1070528"/>
    <lineage>
        <taxon>unclassified sequences</taxon>
        <taxon>metagenomes</taxon>
        <taxon>organismal metagenomes</taxon>
    </lineage>
</organism>
<dbReference type="Gene3D" id="3.30.40.10">
    <property type="entry name" value="Zinc/RING finger domain, C3HC4 (zinc finger)"/>
    <property type="match status" value="1"/>
</dbReference>
<feature type="domain" description="RING-type" evidence="1">
    <location>
        <begin position="150"/>
        <end position="191"/>
    </location>
</feature>
<dbReference type="InterPro" id="IPR001841">
    <property type="entry name" value="Znf_RING"/>
</dbReference>
<dbReference type="AlphaFoldDB" id="A0A6C0DEP1"/>
<evidence type="ECO:0000259" key="1">
    <source>
        <dbReference type="Pfam" id="PF13639"/>
    </source>
</evidence>
<accession>A0A6C0DEP1</accession>
<proteinExistence type="predicted"/>
<dbReference type="EMBL" id="MN739582">
    <property type="protein sequence ID" value="QHT14429.1"/>
    <property type="molecule type" value="Genomic_DNA"/>
</dbReference>
<dbReference type="InterPro" id="IPR013083">
    <property type="entry name" value="Znf_RING/FYVE/PHD"/>
</dbReference>
<dbReference type="SUPFAM" id="SSF57850">
    <property type="entry name" value="RING/U-box"/>
    <property type="match status" value="1"/>
</dbReference>
<sequence length="201" mass="22998">MARIHTFLGTRIAFYRPRKRTYYVFEWSPAHHYWSRSRVTGSPTIVKHKTELHTHSSVIIRLFNGGTMTISSNCKYLLIDHEVVPIVQRDTGAGMPPIKDDFGGVVDSDNYIRNIELWTLEVDVPVNSVKPLPKRIAWIIADDACKNNEKCPIIMEPISPLTAAVSTCFHCFDYDAIQTWLNTNRTCPQCREPCIITKAFD</sequence>
<evidence type="ECO:0000313" key="2">
    <source>
        <dbReference type="EMBL" id="QHT14429.1"/>
    </source>
</evidence>
<dbReference type="Pfam" id="PF13639">
    <property type="entry name" value="zf-RING_2"/>
    <property type="match status" value="1"/>
</dbReference>
<name>A0A6C0DEP1_9ZZZZ</name>